<dbReference type="GO" id="GO:1990060">
    <property type="term" value="C:maltose transport complex"/>
    <property type="evidence" value="ECO:0007669"/>
    <property type="project" value="TreeGrafter"/>
</dbReference>
<dbReference type="PROSITE" id="PS00211">
    <property type="entry name" value="ABC_TRANSPORTER_1"/>
    <property type="match status" value="1"/>
</dbReference>
<evidence type="ECO:0000313" key="8">
    <source>
        <dbReference type="EMBL" id="OBZ94611.1"/>
    </source>
</evidence>
<comment type="subcellular location">
    <subcellularLocation>
        <location evidence="1">Cell inner membrane</location>
        <topology evidence="1">Peripheral membrane protein</topology>
    </subcellularLocation>
</comment>
<reference evidence="8 9" key="1">
    <citation type="journal article" date="2016" name="Syst. Appl. Microbiol.">
        <title>Pararhizobium polonicum sp. nov. isolated from tumors on stone fruit rootstocks.</title>
        <authorList>
            <person name="Pulawska J."/>
            <person name="Kuzmanovic N."/>
            <person name="Willems A."/>
            <person name="Pothier J.F."/>
        </authorList>
    </citation>
    <scope>NUCLEOTIDE SEQUENCE [LARGE SCALE GENOMIC DNA]</scope>
    <source>
        <strain evidence="8 9">F5.1</strain>
    </source>
</reference>
<dbReference type="Proteomes" id="UP000093111">
    <property type="component" value="Unassembled WGS sequence"/>
</dbReference>
<dbReference type="GO" id="GO:0005524">
    <property type="term" value="F:ATP binding"/>
    <property type="evidence" value="ECO:0007669"/>
    <property type="project" value="UniProtKB-KW"/>
</dbReference>
<keyword evidence="6" id="KW-0067">ATP-binding</keyword>
<dbReference type="GO" id="GO:0015423">
    <property type="term" value="F:ABC-type maltose transporter activity"/>
    <property type="evidence" value="ECO:0007669"/>
    <property type="project" value="TreeGrafter"/>
</dbReference>
<evidence type="ECO:0000256" key="4">
    <source>
        <dbReference type="ARBA" id="ARBA00022519"/>
    </source>
</evidence>
<keyword evidence="5" id="KW-0547">Nucleotide-binding</keyword>
<dbReference type="SMART" id="SM00382">
    <property type="entry name" value="AAA"/>
    <property type="match status" value="1"/>
</dbReference>
<dbReference type="InterPro" id="IPR027417">
    <property type="entry name" value="P-loop_NTPase"/>
</dbReference>
<dbReference type="InterPro" id="IPR015855">
    <property type="entry name" value="ABC_transpr_MalK-like"/>
</dbReference>
<dbReference type="InterPro" id="IPR003439">
    <property type="entry name" value="ABC_transporter-like_ATP-bd"/>
</dbReference>
<keyword evidence="4" id="KW-0997">Cell inner membrane</keyword>
<dbReference type="GO" id="GO:0055052">
    <property type="term" value="C:ATP-binding cassette (ABC) transporter complex, substrate-binding subunit-containing"/>
    <property type="evidence" value="ECO:0007669"/>
    <property type="project" value="TreeGrafter"/>
</dbReference>
<dbReference type="Gene3D" id="3.40.50.300">
    <property type="entry name" value="P-loop containing nucleotide triphosphate hydrolases"/>
    <property type="match status" value="1"/>
</dbReference>
<dbReference type="Gene3D" id="2.40.50.140">
    <property type="entry name" value="Nucleic acid-binding proteins"/>
    <property type="match status" value="1"/>
</dbReference>
<evidence type="ECO:0000256" key="6">
    <source>
        <dbReference type="ARBA" id="ARBA00022840"/>
    </source>
</evidence>
<dbReference type="InterPro" id="IPR012340">
    <property type="entry name" value="NA-bd_OB-fold"/>
</dbReference>
<sequence>MTAISMKDLRKSYGSLEVIHGIDIEVQSGEFIALVGPSGCGKSTLLRMISGLEPISAGQMSFDDQRVNDLSPAQRQIAMVFQSYALYPHMSVRKNLSFGLENLRMEKAEINRRVDAAAKMLAIDGYLDRKPKALSGGQRQRVAIGRAIVRQPRVFLFDEPLSNLDAKLRVQTRSEITKLHKQLKTTMIYVTHDQVEAMTMAQKIVVLNKGKVEQIGRPLDLFERPANLFVAGFIGSPRMNIYPGKVVSSGGDGVTLDSPHLGRFTVPGMDADVQAGSDVAIGLRPSHLKLRPTTPGTGGGTMVVEQVESMGHETFVYGRTSQSDELTIVHVPGHFEAETGTTLAFTFDPAFAHLFSAADGRSLKGARI</sequence>
<evidence type="ECO:0000256" key="5">
    <source>
        <dbReference type="ARBA" id="ARBA00022741"/>
    </source>
</evidence>
<keyword evidence="9" id="KW-1185">Reference proteome</keyword>
<dbReference type="InterPro" id="IPR017871">
    <property type="entry name" value="ABC_transporter-like_CS"/>
</dbReference>
<dbReference type="RefSeq" id="WP_068955059.1">
    <property type="nucleotide sequence ID" value="NZ_LGLV01000009.1"/>
</dbReference>
<evidence type="ECO:0000256" key="1">
    <source>
        <dbReference type="ARBA" id="ARBA00004417"/>
    </source>
</evidence>
<evidence type="ECO:0000259" key="7">
    <source>
        <dbReference type="PROSITE" id="PS50893"/>
    </source>
</evidence>
<keyword evidence="4" id="KW-1003">Cell membrane</keyword>
<evidence type="ECO:0000313" key="9">
    <source>
        <dbReference type="Proteomes" id="UP000093111"/>
    </source>
</evidence>
<dbReference type="STRING" id="1612624.ADU59_15610"/>
<keyword evidence="4" id="KW-0472">Membrane</keyword>
<proteinExistence type="inferred from homology"/>
<dbReference type="Pfam" id="PF00005">
    <property type="entry name" value="ABC_tran"/>
    <property type="match status" value="1"/>
</dbReference>
<dbReference type="InterPro" id="IPR003593">
    <property type="entry name" value="AAA+_ATPase"/>
</dbReference>
<gene>
    <name evidence="8" type="ORF">ADU59_15610</name>
</gene>
<dbReference type="InterPro" id="IPR008995">
    <property type="entry name" value="Mo/tungstate-bd_C_term_dom"/>
</dbReference>
<dbReference type="FunFam" id="3.40.50.300:FF:000042">
    <property type="entry name" value="Maltose/maltodextrin ABC transporter, ATP-binding protein"/>
    <property type="match status" value="1"/>
</dbReference>
<protein>
    <submittedName>
        <fullName evidence="8">ABC transporter</fullName>
    </submittedName>
</protein>
<dbReference type="CDD" id="cd03301">
    <property type="entry name" value="ABC_MalK_N"/>
    <property type="match status" value="1"/>
</dbReference>
<dbReference type="InterPro" id="IPR013611">
    <property type="entry name" value="Transp-assoc_OB_typ2"/>
</dbReference>
<dbReference type="GO" id="GO:0016887">
    <property type="term" value="F:ATP hydrolysis activity"/>
    <property type="evidence" value="ECO:0007669"/>
    <property type="project" value="InterPro"/>
</dbReference>
<dbReference type="PANTHER" id="PTHR43875:SF3">
    <property type="entry name" value="MALTOSE_MALTODEXTRIN IMPORT ATP-BINDING PROTEIN MALK"/>
    <property type="match status" value="1"/>
</dbReference>
<dbReference type="InterPro" id="IPR047641">
    <property type="entry name" value="ABC_transpr_MalK/UgpC-like"/>
</dbReference>
<dbReference type="PROSITE" id="PS50893">
    <property type="entry name" value="ABC_TRANSPORTER_2"/>
    <property type="match status" value="1"/>
</dbReference>
<evidence type="ECO:0000256" key="3">
    <source>
        <dbReference type="ARBA" id="ARBA00022448"/>
    </source>
</evidence>
<keyword evidence="3" id="KW-0813">Transport</keyword>
<comment type="caution">
    <text evidence="8">The sequence shown here is derived from an EMBL/GenBank/DDBJ whole genome shotgun (WGS) entry which is preliminary data.</text>
</comment>
<comment type="similarity">
    <text evidence="2">Belongs to the ABC transporter superfamily.</text>
</comment>
<name>A0A1C7P023_9HYPH</name>
<evidence type="ECO:0000256" key="2">
    <source>
        <dbReference type="ARBA" id="ARBA00005417"/>
    </source>
</evidence>
<dbReference type="Gene3D" id="2.40.50.100">
    <property type="match status" value="1"/>
</dbReference>
<organism evidence="8 9">
    <name type="scientific">Pararhizobium polonicum</name>
    <dbReference type="NCBI Taxonomy" id="1612624"/>
    <lineage>
        <taxon>Bacteria</taxon>
        <taxon>Pseudomonadati</taxon>
        <taxon>Pseudomonadota</taxon>
        <taxon>Alphaproteobacteria</taxon>
        <taxon>Hyphomicrobiales</taxon>
        <taxon>Rhizobiaceae</taxon>
        <taxon>Rhizobium/Agrobacterium group</taxon>
        <taxon>Pararhizobium</taxon>
    </lineage>
</organism>
<dbReference type="NCBIfam" id="NF008653">
    <property type="entry name" value="PRK11650.1"/>
    <property type="match status" value="1"/>
</dbReference>
<dbReference type="SUPFAM" id="SSF50331">
    <property type="entry name" value="MOP-like"/>
    <property type="match status" value="1"/>
</dbReference>
<dbReference type="Pfam" id="PF08402">
    <property type="entry name" value="TOBE_2"/>
    <property type="match status" value="1"/>
</dbReference>
<dbReference type="PANTHER" id="PTHR43875">
    <property type="entry name" value="MALTODEXTRIN IMPORT ATP-BINDING PROTEIN MSMX"/>
    <property type="match status" value="1"/>
</dbReference>
<accession>A0A1C7P023</accession>
<dbReference type="SUPFAM" id="SSF52540">
    <property type="entry name" value="P-loop containing nucleoside triphosphate hydrolases"/>
    <property type="match status" value="1"/>
</dbReference>
<dbReference type="PATRIC" id="fig|1612624.7.peg.5047"/>
<dbReference type="EMBL" id="LGLV01000009">
    <property type="protein sequence ID" value="OBZ94611.1"/>
    <property type="molecule type" value="Genomic_DNA"/>
</dbReference>
<dbReference type="OrthoDB" id="9802264at2"/>
<dbReference type="AlphaFoldDB" id="A0A1C7P023"/>
<feature type="domain" description="ABC transporter" evidence="7">
    <location>
        <begin position="4"/>
        <end position="234"/>
    </location>
</feature>